<dbReference type="RefSeq" id="WP_106728911.1">
    <property type="nucleotide sequence ID" value="NZ_PXYG01000002.1"/>
</dbReference>
<name>A0A2P7R7U3_9GAMM</name>
<sequence length="283" mass="31265">MSRPLFCLLLLGLTACSSTTTQPSNRGVDGSPHAHGFDAIHHYLPHDHAAHYYEQGRATAHQGYVGHYNAYGNVRQKVHEDGRLYVPDHRSPRHILDGIPMRMSAGDRSVYLPAAGPSIVGGQTQLQQHISAMAHKLLSSVHGLDGSTGIAVSGFVDQEDYRSQDSFSRFLSESMMFQLNQYGLRVIDFKTLPFIRITPQGDISASRDYRQLTTNLDARYLLHGTVTRASGGRMVNARLVRMGDNSLVASSQQFVPEYLASSVPKLAGPEVVMTPEQRSRYAK</sequence>
<organism evidence="3 4">
    <name type="scientific">Zobellella endophytica</name>
    <dbReference type="NCBI Taxonomy" id="2116700"/>
    <lineage>
        <taxon>Bacteria</taxon>
        <taxon>Pseudomonadati</taxon>
        <taxon>Pseudomonadota</taxon>
        <taxon>Gammaproteobacteria</taxon>
        <taxon>Aeromonadales</taxon>
        <taxon>Aeromonadaceae</taxon>
        <taxon>Zobellella</taxon>
    </lineage>
</organism>
<dbReference type="OrthoDB" id="6116374at2"/>
<keyword evidence="1" id="KW-0732">Signal</keyword>
<evidence type="ECO:0000256" key="1">
    <source>
        <dbReference type="SAM" id="SignalP"/>
    </source>
</evidence>
<reference evidence="3 4" key="1">
    <citation type="submission" date="2018-03" db="EMBL/GenBank/DDBJ databases">
        <title>The draft genome of Zobellella sp. 59N8.</title>
        <authorList>
            <person name="Liu L."/>
            <person name="Li L."/>
            <person name="Zhang X."/>
            <person name="Liang L."/>
            <person name="Wang T."/>
        </authorList>
    </citation>
    <scope>NUCLEOTIDE SEQUENCE [LARGE SCALE GENOMIC DNA]</scope>
    <source>
        <strain evidence="3 4">59N8</strain>
    </source>
</reference>
<gene>
    <name evidence="3" type="ORF">C7H85_06530</name>
</gene>
<dbReference type="Proteomes" id="UP000240243">
    <property type="component" value="Unassembled WGS sequence"/>
</dbReference>
<proteinExistence type="predicted"/>
<dbReference type="Pfam" id="PF17680">
    <property type="entry name" value="FlgO"/>
    <property type="match status" value="1"/>
</dbReference>
<dbReference type="AlphaFoldDB" id="A0A2P7R7U3"/>
<feature type="signal peptide" evidence="1">
    <location>
        <begin position="1"/>
        <end position="17"/>
    </location>
</feature>
<dbReference type="PROSITE" id="PS51257">
    <property type="entry name" value="PROKAR_LIPOPROTEIN"/>
    <property type="match status" value="1"/>
</dbReference>
<dbReference type="InterPro" id="IPR041215">
    <property type="entry name" value="FlgO_dom"/>
</dbReference>
<keyword evidence="4" id="KW-1185">Reference proteome</keyword>
<evidence type="ECO:0000259" key="2">
    <source>
        <dbReference type="Pfam" id="PF17680"/>
    </source>
</evidence>
<feature type="chain" id="PRO_5015199015" description="FlgO domain-containing protein" evidence="1">
    <location>
        <begin position="18"/>
        <end position="283"/>
    </location>
</feature>
<protein>
    <recommendedName>
        <fullName evidence="2">FlgO domain-containing protein</fullName>
    </recommendedName>
</protein>
<accession>A0A2P7R7U3</accession>
<evidence type="ECO:0000313" key="3">
    <source>
        <dbReference type="EMBL" id="PSJ46294.1"/>
    </source>
</evidence>
<comment type="caution">
    <text evidence="3">The sequence shown here is derived from an EMBL/GenBank/DDBJ whole genome shotgun (WGS) entry which is preliminary data.</text>
</comment>
<feature type="domain" description="FlgO" evidence="2">
    <location>
        <begin position="132"/>
        <end position="258"/>
    </location>
</feature>
<dbReference type="EMBL" id="PXYG01000002">
    <property type="protein sequence ID" value="PSJ46294.1"/>
    <property type="molecule type" value="Genomic_DNA"/>
</dbReference>
<evidence type="ECO:0000313" key="4">
    <source>
        <dbReference type="Proteomes" id="UP000240243"/>
    </source>
</evidence>